<feature type="domain" description="PiggyBac transposable element-derived protein" evidence="2">
    <location>
        <begin position="186"/>
        <end position="267"/>
    </location>
</feature>
<dbReference type="Proteomes" id="UP000424527">
    <property type="component" value="Unassembled WGS sequence"/>
</dbReference>
<sequence>MPILENQEFLPGADSSDTSSTDSTDSGEADTPAPADESCRSRGEATLSLWDTESRQHIFQAAMSRKMFVMISRVLRFDDHLSRPRQRANDKLDAVREFWDLWIARLPLMFNPGTDEQLVPYRGRCNFRQYMPMKLGRYGLKMWVTCDMETSYAWRIAVYTGRSAGAPPRQEGYLRDDGGPEWRDTCDNFFSSYGLAEELLWRKIALVATLQKNRTELHPELLRIRGREAHSSVFGFTATHTVLSYCPKREKNVLLMSTKHQVPEISSEGKGSRP</sequence>
<dbReference type="Pfam" id="PF13843">
    <property type="entry name" value="DDE_Tnp_1_7"/>
    <property type="match status" value="2"/>
</dbReference>
<evidence type="ECO:0000313" key="4">
    <source>
        <dbReference type="Proteomes" id="UP000424527"/>
    </source>
</evidence>
<feature type="region of interest" description="Disordered" evidence="1">
    <location>
        <begin position="1"/>
        <end position="42"/>
    </location>
</feature>
<reference evidence="3 4" key="1">
    <citation type="submission" date="2019-07" db="EMBL/GenBank/DDBJ databases">
        <title>Chromosome genome assembly for large yellow croaker.</title>
        <authorList>
            <person name="Xiao S."/>
        </authorList>
    </citation>
    <scope>NUCLEOTIDE SEQUENCE [LARGE SCALE GENOMIC DNA]</scope>
    <source>
        <strain evidence="3">JMULYC20181020</strain>
        <tissue evidence="3">Muscle</tissue>
    </source>
</reference>
<organism evidence="3 4">
    <name type="scientific">Larimichthys crocea</name>
    <name type="common">Large yellow croaker</name>
    <name type="synonym">Pseudosciaena crocea</name>
    <dbReference type="NCBI Taxonomy" id="215358"/>
    <lineage>
        <taxon>Eukaryota</taxon>
        <taxon>Metazoa</taxon>
        <taxon>Chordata</taxon>
        <taxon>Craniata</taxon>
        <taxon>Vertebrata</taxon>
        <taxon>Euteleostomi</taxon>
        <taxon>Actinopterygii</taxon>
        <taxon>Neopterygii</taxon>
        <taxon>Teleostei</taxon>
        <taxon>Neoteleostei</taxon>
        <taxon>Acanthomorphata</taxon>
        <taxon>Eupercaria</taxon>
        <taxon>Sciaenidae</taxon>
        <taxon>Larimichthys</taxon>
    </lineage>
</organism>
<dbReference type="PANTHER" id="PTHR46599">
    <property type="entry name" value="PIGGYBAC TRANSPOSABLE ELEMENT-DERIVED PROTEIN 4"/>
    <property type="match status" value="1"/>
</dbReference>
<proteinExistence type="predicted"/>
<name>A0A6G0INY6_LARCR</name>
<feature type="compositionally biased region" description="Low complexity" evidence="1">
    <location>
        <begin position="14"/>
        <end position="26"/>
    </location>
</feature>
<evidence type="ECO:0000313" key="3">
    <source>
        <dbReference type="EMBL" id="KAE8293238.1"/>
    </source>
</evidence>
<keyword evidence="4" id="KW-1185">Reference proteome</keyword>
<gene>
    <name evidence="3" type="ORF">D5F01_LYC08343</name>
</gene>
<accession>A0A6G0INY6</accession>
<comment type="caution">
    <text evidence="3">The sequence shown here is derived from an EMBL/GenBank/DDBJ whole genome shotgun (WGS) entry which is preliminary data.</text>
</comment>
<dbReference type="EMBL" id="REGW02000008">
    <property type="protein sequence ID" value="KAE8293238.1"/>
    <property type="molecule type" value="Genomic_DNA"/>
</dbReference>
<dbReference type="AlphaFoldDB" id="A0A6G0INY6"/>
<protein>
    <recommendedName>
        <fullName evidence="2">PiggyBac transposable element-derived protein domain-containing protein</fullName>
    </recommendedName>
</protein>
<dbReference type="PANTHER" id="PTHR46599:SF6">
    <property type="entry name" value="DUAL SPECIFICITY PHOSPHATASE 26"/>
    <property type="match status" value="1"/>
</dbReference>
<evidence type="ECO:0000256" key="1">
    <source>
        <dbReference type="SAM" id="MobiDB-lite"/>
    </source>
</evidence>
<dbReference type="InterPro" id="IPR029526">
    <property type="entry name" value="PGBD"/>
</dbReference>
<evidence type="ECO:0000259" key="2">
    <source>
        <dbReference type="Pfam" id="PF13843"/>
    </source>
</evidence>
<feature type="domain" description="PiggyBac transposable element-derived protein" evidence="2">
    <location>
        <begin position="43"/>
        <end position="167"/>
    </location>
</feature>